<evidence type="ECO:0000313" key="3">
    <source>
        <dbReference type="Proteomes" id="UP000585474"/>
    </source>
</evidence>
<dbReference type="PANTHER" id="PTHR33240">
    <property type="entry name" value="OS08G0508500 PROTEIN"/>
    <property type="match status" value="1"/>
</dbReference>
<evidence type="ECO:0008006" key="4">
    <source>
        <dbReference type="Google" id="ProtNLM"/>
    </source>
</evidence>
<dbReference type="CDD" id="cd00303">
    <property type="entry name" value="retropepsin_like"/>
    <property type="match status" value="1"/>
</dbReference>
<proteinExistence type="predicted"/>
<dbReference type="OrthoDB" id="1031194at2759"/>
<evidence type="ECO:0000256" key="1">
    <source>
        <dbReference type="SAM" id="MobiDB-lite"/>
    </source>
</evidence>
<evidence type="ECO:0000313" key="2">
    <source>
        <dbReference type="EMBL" id="GFS43609.1"/>
    </source>
</evidence>
<dbReference type="Proteomes" id="UP000585474">
    <property type="component" value="Unassembled WGS sequence"/>
</dbReference>
<feature type="region of interest" description="Disordered" evidence="1">
    <location>
        <begin position="1"/>
        <end position="40"/>
    </location>
</feature>
<comment type="caution">
    <text evidence="2">The sequence shown here is derived from an EMBL/GenBank/DDBJ whole genome shotgun (WGS) entry which is preliminary data.</text>
</comment>
<gene>
    <name evidence="2" type="ORF">Acr_00g0086070</name>
</gene>
<dbReference type="EMBL" id="BJWL01000423">
    <property type="protein sequence ID" value="GFS43609.1"/>
    <property type="molecule type" value="Genomic_DNA"/>
</dbReference>
<keyword evidence="3" id="KW-1185">Reference proteome</keyword>
<dbReference type="AlphaFoldDB" id="A0A7J0DWA9"/>
<reference evidence="3" key="1">
    <citation type="submission" date="2019-07" db="EMBL/GenBank/DDBJ databases">
        <title>De Novo Assembly of kiwifruit Actinidia rufa.</title>
        <authorList>
            <person name="Sugita-Konishi S."/>
            <person name="Sato K."/>
            <person name="Mori E."/>
            <person name="Abe Y."/>
            <person name="Kisaki G."/>
            <person name="Hamano K."/>
            <person name="Suezawa K."/>
            <person name="Otani M."/>
            <person name="Fukuda T."/>
            <person name="Manabe T."/>
            <person name="Gomi K."/>
            <person name="Tabuchi M."/>
            <person name="Akimitsu K."/>
            <person name="Kataoka I."/>
        </authorList>
    </citation>
    <scope>NUCLEOTIDE SEQUENCE [LARGE SCALE GENOMIC DNA]</scope>
    <source>
        <strain evidence="3">cv. Fuchu</strain>
    </source>
</reference>
<name>A0A7J0DWA9_9ERIC</name>
<protein>
    <recommendedName>
        <fullName evidence="4">Reverse transcriptase domain-containing protein</fullName>
    </recommendedName>
</protein>
<organism evidence="2 3">
    <name type="scientific">Actinidia rufa</name>
    <dbReference type="NCBI Taxonomy" id="165716"/>
    <lineage>
        <taxon>Eukaryota</taxon>
        <taxon>Viridiplantae</taxon>
        <taxon>Streptophyta</taxon>
        <taxon>Embryophyta</taxon>
        <taxon>Tracheophyta</taxon>
        <taxon>Spermatophyta</taxon>
        <taxon>Magnoliopsida</taxon>
        <taxon>eudicotyledons</taxon>
        <taxon>Gunneridae</taxon>
        <taxon>Pentapetalae</taxon>
        <taxon>asterids</taxon>
        <taxon>Ericales</taxon>
        <taxon>Actinidiaceae</taxon>
        <taxon>Actinidia</taxon>
    </lineage>
</organism>
<sequence>MGDDESQSHQSTSRTRSRRHRSPNPCEKKSRMLSESRLSSRIPEVEGKEVIKRGRSPLLDDQIVDLIKKEYLRKYVTDRPPLGSLEMRYGDNRPIAVYIQRILIDNGSSADVLFISAFDKMKIRLDKLQPFHSPLVRFGGNTTHPLGWIKLLVTLGMEPHQTTVGQDFIVVDCPLPYNAILDRPIQGGSKIADIEIEALRDEMEEITLVNSKKSENTKPLEEVAPLSIHPDHSDRYVMLGTELTKELRSALVKFFKKNFDIFAWSQGDIPGIDPQVATHKLFTNTDYPPGHQKRRKFTLNELRMAIKGQALADFVVELTYDIALEPEENLHEVEILEGHNLDEDLARWKLFEDRSSNQHGCRTWLVLQTLSGK</sequence>
<accession>A0A7J0DWA9</accession>
<dbReference type="PANTHER" id="PTHR33240:SF15">
    <property type="entry name" value="GAG-PRO-LIKE PROTEIN"/>
    <property type="match status" value="1"/>
</dbReference>